<protein>
    <submittedName>
        <fullName evidence="1">Uncharacterized protein</fullName>
    </submittedName>
</protein>
<comment type="caution">
    <text evidence="1">The sequence shown here is derived from an EMBL/GenBank/DDBJ whole genome shotgun (WGS) entry which is preliminary data.</text>
</comment>
<evidence type="ECO:0000313" key="2">
    <source>
        <dbReference type="Proteomes" id="UP001139646"/>
    </source>
</evidence>
<name>A0ABS9X4P3_9GAMM</name>
<sequence length="103" mass="12127">MHNIINQHIQIDNWIFEVKMVRALRVENYGEPYSAIANIKLNGSNAYIDGMMQKDLKQFSNEDVQVIKKYCQRMSIHDINIDSNNRFLLNQPTEQPNTLFKRA</sequence>
<keyword evidence="2" id="KW-1185">Reference proteome</keyword>
<dbReference type="RefSeq" id="WP_242287965.1">
    <property type="nucleotide sequence ID" value="NZ_JAKKSL010000004.1"/>
</dbReference>
<organism evidence="1 2">
    <name type="scientific">Colwellia maritima</name>
    <dbReference type="NCBI Taxonomy" id="2912588"/>
    <lineage>
        <taxon>Bacteria</taxon>
        <taxon>Pseudomonadati</taxon>
        <taxon>Pseudomonadota</taxon>
        <taxon>Gammaproteobacteria</taxon>
        <taxon>Alteromonadales</taxon>
        <taxon>Colwelliaceae</taxon>
        <taxon>Colwellia</taxon>
    </lineage>
</organism>
<dbReference type="Proteomes" id="UP001139646">
    <property type="component" value="Unassembled WGS sequence"/>
</dbReference>
<reference evidence="1" key="1">
    <citation type="submission" date="2022-01" db="EMBL/GenBank/DDBJ databases">
        <title>Colwellia maritima, isolated from seawater.</title>
        <authorList>
            <person name="Kristyanto S."/>
            <person name="Jung J."/>
            <person name="Jeon C.O."/>
        </authorList>
    </citation>
    <scope>NUCLEOTIDE SEQUENCE</scope>
    <source>
        <strain evidence="1">MSW7</strain>
    </source>
</reference>
<evidence type="ECO:0000313" key="1">
    <source>
        <dbReference type="EMBL" id="MCI2285209.1"/>
    </source>
</evidence>
<accession>A0ABS9X4P3</accession>
<dbReference type="EMBL" id="JAKKSL010000004">
    <property type="protein sequence ID" value="MCI2285209.1"/>
    <property type="molecule type" value="Genomic_DNA"/>
</dbReference>
<gene>
    <name evidence="1" type="ORF">L3081_19805</name>
</gene>
<proteinExistence type="predicted"/>